<proteinExistence type="predicted"/>
<sequence>MTMAAPVNLYHGGTKDTRCPRCNYGRNKGNPRHSIPEITDSQGLRNAVGELRNALLASGEFKTRSFMLGVLEAKVRGQEYYLAACSNNHIDIGPHLKEITQHKGKWKAANRRTPEVDFGSTPLKWKSGTTGNPEPEWRTIKWEKVDIPLPENTHNEVSRRSVNDLNKSCAAMKLLLELGDLLRQNQAWGPVEYVRMSEQVYAAPEDPEGLRTWHGKGATCSWTAHSCDGCMERIPYLICDVPANWMPN</sequence>
<reference evidence="2 3" key="1">
    <citation type="submission" date="2019-12" db="EMBL/GenBank/DDBJ databases">
        <title>Whole genome shotgun sequence of Streptomyces tubercidicus NBRC 13090.</title>
        <authorList>
            <person name="Ichikawa N."/>
            <person name="Kimura A."/>
            <person name="Kitahashi Y."/>
            <person name="Komaki H."/>
            <person name="Tamura T."/>
        </authorList>
    </citation>
    <scope>NUCLEOTIDE SEQUENCE [LARGE SCALE GENOMIC DNA]</scope>
    <source>
        <strain evidence="2 3">NBRC 13090</strain>
    </source>
</reference>
<dbReference type="Proteomes" id="UP000431826">
    <property type="component" value="Unassembled WGS sequence"/>
</dbReference>
<evidence type="ECO:0000256" key="1">
    <source>
        <dbReference type="SAM" id="MobiDB-lite"/>
    </source>
</evidence>
<dbReference type="EMBL" id="BLIR01000001">
    <property type="protein sequence ID" value="GFE36287.1"/>
    <property type="molecule type" value="Genomic_DNA"/>
</dbReference>
<protein>
    <submittedName>
        <fullName evidence="2">Uncharacterized protein</fullName>
    </submittedName>
</protein>
<evidence type="ECO:0000313" key="3">
    <source>
        <dbReference type="Proteomes" id="UP000431826"/>
    </source>
</evidence>
<accession>A0A640UKG5</accession>
<comment type="caution">
    <text evidence="2">The sequence shown here is derived from an EMBL/GenBank/DDBJ whole genome shotgun (WGS) entry which is preliminary data.</text>
</comment>
<feature type="region of interest" description="Disordered" evidence="1">
    <location>
        <begin position="117"/>
        <end position="136"/>
    </location>
</feature>
<name>A0A640UKG5_9ACTN</name>
<evidence type="ECO:0000313" key="2">
    <source>
        <dbReference type="EMBL" id="GFE36287.1"/>
    </source>
</evidence>
<dbReference type="GeneID" id="96282132"/>
<keyword evidence="3" id="KW-1185">Reference proteome</keyword>
<dbReference type="RefSeq" id="WP_159742617.1">
    <property type="nucleotide sequence ID" value="NZ_BLIR01000001.1"/>
</dbReference>
<organism evidence="2 3">
    <name type="scientific">Streptomyces tubercidicus</name>
    <dbReference type="NCBI Taxonomy" id="47759"/>
    <lineage>
        <taxon>Bacteria</taxon>
        <taxon>Bacillati</taxon>
        <taxon>Actinomycetota</taxon>
        <taxon>Actinomycetes</taxon>
        <taxon>Kitasatosporales</taxon>
        <taxon>Streptomycetaceae</taxon>
        <taxon>Streptomyces</taxon>
    </lineage>
</organism>
<dbReference type="AlphaFoldDB" id="A0A640UKG5"/>
<gene>
    <name evidence="2" type="ORF">Stube_09600</name>
</gene>
<dbReference type="OrthoDB" id="4091850at2"/>